<gene>
    <name evidence="1" type="ORF">IPOD504_LOCUS277</name>
</gene>
<sequence>MQTDADCDRRCAQGEYQPQQCVGASKNGVPREMVASRPICGRVPLGALVSRRRVTCVPTYSTSALGRQLQTENSTTPYRTAETKFDEAAARERPRRANVRRKASPTTLIIKHYAMTENGGEFNLLPLYTWRPNIFLPDTSAGLPGVVGRVPIRDQWHVTAERCVAGPDMTSPLHTDSRQQPRHTVNRGYVCGQRFTAQSASPPVYYRSMEQ</sequence>
<organism evidence="1 2">
    <name type="scientific">Iphiclides podalirius</name>
    <name type="common">scarce swallowtail</name>
    <dbReference type="NCBI Taxonomy" id="110791"/>
    <lineage>
        <taxon>Eukaryota</taxon>
        <taxon>Metazoa</taxon>
        <taxon>Ecdysozoa</taxon>
        <taxon>Arthropoda</taxon>
        <taxon>Hexapoda</taxon>
        <taxon>Insecta</taxon>
        <taxon>Pterygota</taxon>
        <taxon>Neoptera</taxon>
        <taxon>Endopterygota</taxon>
        <taxon>Lepidoptera</taxon>
        <taxon>Glossata</taxon>
        <taxon>Ditrysia</taxon>
        <taxon>Papilionoidea</taxon>
        <taxon>Papilionidae</taxon>
        <taxon>Papilioninae</taxon>
        <taxon>Iphiclides</taxon>
    </lineage>
</organism>
<reference evidence="1" key="1">
    <citation type="submission" date="2022-03" db="EMBL/GenBank/DDBJ databases">
        <authorList>
            <person name="Martin H S."/>
        </authorList>
    </citation>
    <scope>NUCLEOTIDE SEQUENCE</scope>
</reference>
<dbReference type="Proteomes" id="UP000837857">
    <property type="component" value="Chromosome 1"/>
</dbReference>
<evidence type="ECO:0000313" key="1">
    <source>
        <dbReference type="EMBL" id="CAH2034762.1"/>
    </source>
</evidence>
<feature type="non-terminal residue" evidence="1">
    <location>
        <position position="1"/>
    </location>
</feature>
<evidence type="ECO:0000313" key="2">
    <source>
        <dbReference type="Proteomes" id="UP000837857"/>
    </source>
</evidence>
<accession>A0ABN8HLX4</accession>
<keyword evidence="2" id="KW-1185">Reference proteome</keyword>
<protein>
    <submittedName>
        <fullName evidence="1">Uncharacterized protein</fullName>
    </submittedName>
</protein>
<proteinExistence type="predicted"/>
<name>A0ABN8HLX4_9NEOP</name>
<dbReference type="EMBL" id="OW152813">
    <property type="protein sequence ID" value="CAH2034762.1"/>
    <property type="molecule type" value="Genomic_DNA"/>
</dbReference>